<evidence type="ECO:0000313" key="3">
    <source>
        <dbReference type="Proteomes" id="UP001318860"/>
    </source>
</evidence>
<name>A0ABR0XGE4_REHGL</name>
<accession>A0ABR0XGE4</accession>
<evidence type="ECO:0000313" key="2">
    <source>
        <dbReference type="EMBL" id="KAK6158231.1"/>
    </source>
</evidence>
<proteinExistence type="predicted"/>
<protein>
    <submittedName>
        <fullName evidence="2">Uncharacterized protein</fullName>
    </submittedName>
</protein>
<feature type="region of interest" description="Disordered" evidence="1">
    <location>
        <begin position="126"/>
        <end position="188"/>
    </location>
</feature>
<feature type="compositionally biased region" description="Basic and acidic residues" evidence="1">
    <location>
        <begin position="155"/>
        <end position="177"/>
    </location>
</feature>
<dbReference type="EMBL" id="JABTTQ020000004">
    <property type="protein sequence ID" value="KAK6158231.1"/>
    <property type="molecule type" value="Genomic_DNA"/>
</dbReference>
<dbReference type="Proteomes" id="UP001318860">
    <property type="component" value="Unassembled WGS sequence"/>
</dbReference>
<gene>
    <name evidence="2" type="ORF">DH2020_005545</name>
</gene>
<sequence length="188" mass="20620">MIVGGPTDGDSNRALEGVAVSSGEVLGIGERGKARRYPSGRKMNRCPSRITTLCLPKDGAGNGDQVGRDRPVRFWRRNGGAARIGYLAYVSRRSPHAKNTDGDGIGEVWGYAQVTRKCYVEAKEGEQRKSKRKVVEMDKETKPIKIGKKEKKKIRTAERSARGRADDGRANPRDPSKVVKIGTKLDPS</sequence>
<comment type="caution">
    <text evidence="2">The sequence shown here is derived from an EMBL/GenBank/DDBJ whole genome shotgun (WGS) entry which is preliminary data.</text>
</comment>
<keyword evidence="3" id="KW-1185">Reference proteome</keyword>
<reference evidence="2 3" key="1">
    <citation type="journal article" date="2021" name="Comput. Struct. Biotechnol. J.">
        <title>De novo genome assembly of the potent medicinal plant Rehmannia glutinosa using nanopore technology.</title>
        <authorList>
            <person name="Ma L."/>
            <person name="Dong C."/>
            <person name="Song C."/>
            <person name="Wang X."/>
            <person name="Zheng X."/>
            <person name="Niu Y."/>
            <person name="Chen S."/>
            <person name="Feng W."/>
        </authorList>
    </citation>
    <scope>NUCLEOTIDE SEQUENCE [LARGE SCALE GENOMIC DNA]</scope>
    <source>
        <strain evidence="2">DH-2019</strain>
    </source>
</reference>
<feature type="compositionally biased region" description="Basic and acidic residues" evidence="1">
    <location>
        <begin position="126"/>
        <end position="143"/>
    </location>
</feature>
<organism evidence="2 3">
    <name type="scientific">Rehmannia glutinosa</name>
    <name type="common">Chinese foxglove</name>
    <dbReference type="NCBI Taxonomy" id="99300"/>
    <lineage>
        <taxon>Eukaryota</taxon>
        <taxon>Viridiplantae</taxon>
        <taxon>Streptophyta</taxon>
        <taxon>Embryophyta</taxon>
        <taxon>Tracheophyta</taxon>
        <taxon>Spermatophyta</taxon>
        <taxon>Magnoliopsida</taxon>
        <taxon>eudicotyledons</taxon>
        <taxon>Gunneridae</taxon>
        <taxon>Pentapetalae</taxon>
        <taxon>asterids</taxon>
        <taxon>lamiids</taxon>
        <taxon>Lamiales</taxon>
        <taxon>Orobanchaceae</taxon>
        <taxon>Rehmannieae</taxon>
        <taxon>Rehmannia</taxon>
    </lineage>
</organism>
<evidence type="ECO:0000256" key="1">
    <source>
        <dbReference type="SAM" id="MobiDB-lite"/>
    </source>
</evidence>
<feature type="compositionally biased region" description="Basic residues" evidence="1">
    <location>
        <begin position="145"/>
        <end position="154"/>
    </location>
</feature>